<dbReference type="PANTHER" id="PTHR47926:SF456">
    <property type="entry name" value="PENTATRICOPEPTIDE REPEAT-CONTAINING PROTEIN ELI1, CHLOROPLASTIC"/>
    <property type="match status" value="1"/>
</dbReference>
<protein>
    <recommendedName>
        <fullName evidence="5">DYW domain-containing protein</fullName>
    </recommendedName>
</protein>
<dbReference type="FunFam" id="1.25.40.10:FF:000348">
    <property type="entry name" value="Pentatricopeptide repeat-containing protein chloroplastic"/>
    <property type="match status" value="1"/>
</dbReference>
<dbReference type="Proteomes" id="UP000231279">
    <property type="component" value="Unassembled WGS sequence"/>
</dbReference>
<dbReference type="GO" id="GO:0008270">
    <property type="term" value="F:zinc ion binding"/>
    <property type="evidence" value="ECO:0007669"/>
    <property type="project" value="InterPro"/>
</dbReference>
<dbReference type="InterPro" id="IPR032867">
    <property type="entry name" value="DYW_dom"/>
</dbReference>
<comment type="similarity">
    <text evidence="1">Belongs to the PPR family. PCMP-H subfamily.</text>
</comment>
<dbReference type="FunFam" id="1.25.40.10:FF:000184">
    <property type="entry name" value="Pentatricopeptide repeat-containing protein, chloroplastic"/>
    <property type="match status" value="1"/>
</dbReference>
<reference evidence="7" key="1">
    <citation type="journal article" date="2018" name="Gigascience">
        <title>Genome assembly of the Pink Ipe (Handroanthus impetiginosus, Bignoniaceae), a highly valued, ecologically keystone Neotropical timber forest tree.</title>
        <authorList>
            <person name="Silva-Junior O.B."/>
            <person name="Grattapaglia D."/>
            <person name="Novaes E."/>
            <person name="Collevatti R.G."/>
        </authorList>
    </citation>
    <scope>NUCLEOTIDE SEQUENCE [LARGE SCALE GENOMIC DNA]</scope>
    <source>
        <strain evidence="7">cv. UFG-1</strain>
    </source>
</reference>
<evidence type="ECO:0000313" key="6">
    <source>
        <dbReference type="EMBL" id="PIM98321.1"/>
    </source>
</evidence>
<proteinExistence type="inferred from homology"/>
<feature type="domain" description="DYW" evidence="5">
    <location>
        <begin position="539"/>
        <end position="631"/>
    </location>
</feature>
<name>A0A2G9FZF3_9LAMI</name>
<evidence type="ECO:0000256" key="1">
    <source>
        <dbReference type="ARBA" id="ARBA00006643"/>
    </source>
</evidence>
<dbReference type="STRING" id="429701.A0A2G9FZF3"/>
<dbReference type="InterPro" id="IPR046848">
    <property type="entry name" value="E_motif"/>
</dbReference>
<keyword evidence="7" id="KW-1185">Reference proteome</keyword>
<evidence type="ECO:0000256" key="2">
    <source>
        <dbReference type="ARBA" id="ARBA00022737"/>
    </source>
</evidence>
<gene>
    <name evidence="6" type="ORF">CDL12_29201</name>
</gene>
<accession>A0A2G9FZF3</accession>
<evidence type="ECO:0000313" key="7">
    <source>
        <dbReference type="Proteomes" id="UP000231279"/>
    </source>
</evidence>
<feature type="region of interest" description="Disordered" evidence="4">
    <location>
        <begin position="1"/>
        <end position="27"/>
    </location>
</feature>
<dbReference type="EMBL" id="NKXS01008521">
    <property type="protein sequence ID" value="PIM98321.1"/>
    <property type="molecule type" value="Genomic_DNA"/>
</dbReference>
<organism evidence="6 7">
    <name type="scientific">Handroanthus impetiginosus</name>
    <dbReference type="NCBI Taxonomy" id="429701"/>
    <lineage>
        <taxon>Eukaryota</taxon>
        <taxon>Viridiplantae</taxon>
        <taxon>Streptophyta</taxon>
        <taxon>Embryophyta</taxon>
        <taxon>Tracheophyta</taxon>
        <taxon>Spermatophyta</taxon>
        <taxon>Magnoliopsida</taxon>
        <taxon>eudicotyledons</taxon>
        <taxon>Gunneridae</taxon>
        <taxon>Pentapetalae</taxon>
        <taxon>asterids</taxon>
        <taxon>lamiids</taxon>
        <taxon>Lamiales</taxon>
        <taxon>Bignoniaceae</taxon>
        <taxon>Crescentiina</taxon>
        <taxon>Tabebuia alliance</taxon>
        <taxon>Handroanthus</taxon>
    </lineage>
</organism>
<evidence type="ECO:0000256" key="4">
    <source>
        <dbReference type="SAM" id="MobiDB-lite"/>
    </source>
</evidence>
<dbReference type="PANTHER" id="PTHR47926">
    <property type="entry name" value="PENTATRICOPEPTIDE REPEAT-CONTAINING PROTEIN"/>
    <property type="match status" value="1"/>
</dbReference>
<dbReference type="Pfam" id="PF13041">
    <property type="entry name" value="PPR_2"/>
    <property type="match status" value="2"/>
</dbReference>
<dbReference type="GO" id="GO:0003723">
    <property type="term" value="F:RNA binding"/>
    <property type="evidence" value="ECO:0007669"/>
    <property type="project" value="InterPro"/>
</dbReference>
<feature type="compositionally biased region" description="Polar residues" evidence="4">
    <location>
        <begin position="1"/>
        <end position="20"/>
    </location>
</feature>
<dbReference type="OrthoDB" id="185373at2759"/>
<evidence type="ECO:0000259" key="5">
    <source>
        <dbReference type="Pfam" id="PF14432"/>
    </source>
</evidence>
<dbReference type="GO" id="GO:0009451">
    <property type="term" value="P:RNA modification"/>
    <property type="evidence" value="ECO:0007669"/>
    <property type="project" value="InterPro"/>
</dbReference>
<dbReference type="Pfam" id="PF20431">
    <property type="entry name" value="E_motif"/>
    <property type="match status" value="1"/>
</dbReference>
<dbReference type="AlphaFoldDB" id="A0A2G9FZF3"/>
<dbReference type="Pfam" id="PF14432">
    <property type="entry name" value="DYW_deaminase"/>
    <property type="match status" value="1"/>
</dbReference>
<feature type="repeat" description="PPR" evidence="3">
    <location>
        <begin position="324"/>
        <end position="358"/>
    </location>
</feature>
<dbReference type="PROSITE" id="PS51375">
    <property type="entry name" value="PPR"/>
    <property type="match status" value="2"/>
</dbReference>
<dbReference type="InterPro" id="IPR046960">
    <property type="entry name" value="PPR_At4g14850-like_plant"/>
</dbReference>
<dbReference type="NCBIfam" id="TIGR00756">
    <property type="entry name" value="PPR"/>
    <property type="match status" value="4"/>
</dbReference>
<dbReference type="InterPro" id="IPR002885">
    <property type="entry name" value="PPR_rpt"/>
</dbReference>
<keyword evidence="2" id="KW-0677">Repeat</keyword>
<sequence>MSCSMQVATPPSRLPPNSNYHNRESQQHRKQTISLLQTCRNVNQISPIHANIIKNGLEQDHFIVFELLRVCSNCDAIDYALKIFRRTQEPNVYLYTALVDGLVLSGSYFHGINVYVQMIENFIVPDDFVINSVLKACGLELDLRMGKEIHAQALKLELCTNRQVKLKLIELYGKCGEFEDMMRVFDGMPERDVVAITVTMSAYFDRGLIDRACDVFDLVKGKDTVCWTSMIDGLVRNGEMNKALEYFRQMQREGVRANEFTIVCVLSACAQLGSLELGKWIHSYVKKYDIEVNHFVGSALINMYSRCGSIEEAERVFEGVKEKEVSTYNSIIVGFALNGQSAEAVKMFQRMINEGIRPTNISFVGVLNACSHGGLVDVGFEIFHRMQIDYCIEPQVEHYGCIVDLLGRAGRVDEAHNFIQNMKVNPDHIIWGSLLSACKVHQNYELGERVAQILLNQGPCDTGTHILISNFYSSWGKWEDALQVRAKLKKNCVQKEPGCSLIEVNNEIHEFLLGDIRHPQKKEIYRKLEEMDQKVRLNGYCPQVDVVSQDIMDQEKEWALAIHSEKLALCYGLISTKPHSTLRIVKNLRVCDDCHMMIKLVSKITRRKIVMRDRNRFHHFENGSCSCGDYW</sequence>
<dbReference type="Pfam" id="PF01535">
    <property type="entry name" value="PPR"/>
    <property type="match status" value="3"/>
</dbReference>
<evidence type="ECO:0000256" key="3">
    <source>
        <dbReference type="PROSITE-ProRule" id="PRU00708"/>
    </source>
</evidence>
<feature type="repeat" description="PPR" evidence="3">
    <location>
        <begin position="223"/>
        <end position="257"/>
    </location>
</feature>
<dbReference type="Gene3D" id="1.25.40.10">
    <property type="entry name" value="Tetratricopeptide repeat domain"/>
    <property type="match status" value="3"/>
</dbReference>
<dbReference type="InterPro" id="IPR011990">
    <property type="entry name" value="TPR-like_helical_dom_sf"/>
</dbReference>
<comment type="caution">
    <text evidence="6">The sequence shown here is derived from an EMBL/GenBank/DDBJ whole genome shotgun (WGS) entry which is preliminary data.</text>
</comment>